<dbReference type="Proteomes" id="UP000007564">
    <property type="component" value="Chromosome"/>
</dbReference>
<gene>
    <name evidence="3" type="ORF">BN112_3247</name>
</gene>
<dbReference type="Pfam" id="PF03886">
    <property type="entry name" value="ABC_trans_aux"/>
    <property type="match status" value="1"/>
</dbReference>
<dbReference type="InterPro" id="IPR005586">
    <property type="entry name" value="ABC_trans_aux"/>
</dbReference>
<keyword evidence="1" id="KW-0732">Signal</keyword>
<protein>
    <submittedName>
        <fullName evidence="3">Putative exported protein</fullName>
    </submittedName>
</protein>
<feature type="chain" id="PRO_5002190021" evidence="1">
    <location>
        <begin position="25"/>
        <end position="201"/>
    </location>
</feature>
<feature type="signal peptide" evidence="1">
    <location>
        <begin position="1"/>
        <end position="24"/>
    </location>
</feature>
<dbReference type="AlphaFoldDB" id="A0A0C6P6P0"/>
<proteinExistence type="predicted"/>
<dbReference type="KEGG" id="bbh:BN112_3247"/>
<feature type="domain" description="ABC-type transport auxiliary lipoprotein component" evidence="2">
    <location>
        <begin position="39"/>
        <end position="185"/>
    </location>
</feature>
<name>A0A0C6P6P0_BORBO</name>
<dbReference type="EMBL" id="HE965806">
    <property type="protein sequence ID" value="CCJ55163.1"/>
    <property type="molecule type" value="Genomic_DNA"/>
</dbReference>
<sequence length="201" mass="20656">MDMKKAIIVLSTLLLAGCGAGRMAAPPALFDLGADVAATPALPARQPIVLAYEAVPYLSDTGVIWRVGDSASPHAYARSRWASAPAELVRQRLVERLSRQGPVLGAGMGPGLAQVQVTLTRFEQVFAADGQASVGHVAMQAVLLQDRQVVGQVRIAREAPAATQDAAGGVQALRQATDAAADELAGWLAGRVAAAGARAGS</sequence>
<reference evidence="3 4" key="1">
    <citation type="journal article" date="2012" name="BMC Genomics">
        <title>Comparative genomics of the classical Bordetella subspecies: the evolution and exchange of virulence-associated diversity amongst closely related pathogens.</title>
        <authorList>
            <person name="Park J."/>
            <person name="Zhang Y."/>
            <person name="Buboltz A.M."/>
            <person name="Zhang X."/>
            <person name="Schuster S.C."/>
            <person name="Ahuja U."/>
            <person name="Liu M."/>
            <person name="Miller J.F."/>
            <person name="Sebaihia M."/>
            <person name="Bentley S.D."/>
            <person name="Parkhill J."/>
            <person name="Harvill E.T."/>
        </authorList>
    </citation>
    <scope>NUCLEOTIDE SEQUENCE [LARGE SCALE GENOMIC DNA]</scope>
    <source>
        <strain evidence="3 4">253</strain>
    </source>
</reference>
<dbReference type="OrthoDB" id="5568302at2"/>
<dbReference type="HOGENOM" id="CLU_091341_1_0_4"/>
<accession>A0A0C6P6P0</accession>
<organism evidence="3 4">
    <name type="scientific">Bordetella bronchiseptica 253</name>
    <dbReference type="NCBI Taxonomy" id="568707"/>
    <lineage>
        <taxon>Bacteria</taxon>
        <taxon>Pseudomonadati</taxon>
        <taxon>Pseudomonadota</taxon>
        <taxon>Betaproteobacteria</taxon>
        <taxon>Burkholderiales</taxon>
        <taxon>Alcaligenaceae</taxon>
        <taxon>Bordetella</taxon>
    </lineage>
</organism>
<dbReference type="Gene3D" id="3.40.50.10610">
    <property type="entry name" value="ABC-type transport auxiliary lipoprotein component"/>
    <property type="match status" value="1"/>
</dbReference>
<dbReference type="RefSeq" id="WP_015064729.1">
    <property type="nucleotide sequence ID" value="NC_019382.1"/>
</dbReference>
<dbReference type="PROSITE" id="PS51257">
    <property type="entry name" value="PROKAR_LIPOPROTEIN"/>
    <property type="match status" value="1"/>
</dbReference>
<evidence type="ECO:0000313" key="3">
    <source>
        <dbReference type="EMBL" id="CCJ55163.1"/>
    </source>
</evidence>
<evidence type="ECO:0000256" key="1">
    <source>
        <dbReference type="SAM" id="SignalP"/>
    </source>
</evidence>
<evidence type="ECO:0000313" key="4">
    <source>
        <dbReference type="Proteomes" id="UP000007564"/>
    </source>
</evidence>
<dbReference type="SUPFAM" id="SSF159594">
    <property type="entry name" value="XCC0632-like"/>
    <property type="match status" value="1"/>
</dbReference>
<evidence type="ECO:0000259" key="2">
    <source>
        <dbReference type="Pfam" id="PF03886"/>
    </source>
</evidence>